<reference evidence="11 12" key="1">
    <citation type="submission" date="2020-06" db="EMBL/GenBank/DDBJ databases">
        <authorList>
            <consortium name="Wellcome Sanger Institute Data Sharing"/>
        </authorList>
    </citation>
    <scope>NUCLEOTIDE SEQUENCE [LARGE SCALE GENOMIC DNA]</scope>
</reference>
<dbReference type="Ensembl" id="ENSDCDT00010003141.1">
    <property type="protein sequence ID" value="ENSDCDP00010003024.1"/>
    <property type="gene ID" value="ENSDCDG00010001416.1"/>
</dbReference>
<evidence type="ECO:0000256" key="6">
    <source>
        <dbReference type="ARBA" id="ARBA00023212"/>
    </source>
</evidence>
<dbReference type="GO" id="GO:0048788">
    <property type="term" value="C:cytoskeleton of presynaptic active zone"/>
    <property type="evidence" value="ECO:0007669"/>
    <property type="project" value="TreeGrafter"/>
</dbReference>
<keyword evidence="7" id="KW-0966">Cell projection</keyword>
<feature type="coiled-coil region" evidence="9">
    <location>
        <begin position="215"/>
        <end position="284"/>
    </location>
</feature>
<evidence type="ECO:0000256" key="10">
    <source>
        <dbReference type="SAM" id="MobiDB-lite"/>
    </source>
</evidence>
<keyword evidence="2" id="KW-0963">Cytoplasm</keyword>
<dbReference type="PANTHER" id="PTHR18861">
    <property type="entry name" value="ELKS/RAB6-INTERACTING/CAST PROTEIN"/>
    <property type="match status" value="1"/>
</dbReference>
<dbReference type="GO" id="GO:0030424">
    <property type="term" value="C:axon"/>
    <property type="evidence" value="ECO:0007669"/>
    <property type="project" value="UniProtKB-SubCell"/>
</dbReference>
<gene>
    <name evidence="11" type="primary">ERC2</name>
</gene>
<proteinExistence type="predicted"/>
<evidence type="ECO:0000256" key="1">
    <source>
        <dbReference type="ARBA" id="ARBA00004245"/>
    </source>
</evidence>
<keyword evidence="3" id="KW-0597">Phosphoprotein</keyword>
<dbReference type="SUPFAM" id="SSF57997">
    <property type="entry name" value="Tropomyosin"/>
    <property type="match status" value="1"/>
</dbReference>
<evidence type="ECO:0000313" key="11">
    <source>
        <dbReference type="Ensembl" id="ENSDCDP00010003024.1"/>
    </source>
</evidence>
<name>A0AAY4A2M9_9TELE</name>
<feature type="region of interest" description="Disordered" evidence="10">
    <location>
        <begin position="757"/>
        <end position="786"/>
    </location>
</feature>
<evidence type="ECO:0000256" key="9">
    <source>
        <dbReference type="SAM" id="Coils"/>
    </source>
</evidence>
<feature type="coiled-coil region" evidence="9">
    <location>
        <begin position="843"/>
        <end position="948"/>
    </location>
</feature>
<organism evidence="11 12">
    <name type="scientific">Denticeps clupeoides</name>
    <name type="common">denticle herring</name>
    <dbReference type="NCBI Taxonomy" id="299321"/>
    <lineage>
        <taxon>Eukaryota</taxon>
        <taxon>Metazoa</taxon>
        <taxon>Chordata</taxon>
        <taxon>Craniata</taxon>
        <taxon>Vertebrata</taxon>
        <taxon>Euteleostomi</taxon>
        <taxon>Actinopterygii</taxon>
        <taxon>Neopterygii</taxon>
        <taxon>Teleostei</taxon>
        <taxon>Clupei</taxon>
        <taxon>Clupeiformes</taxon>
        <taxon>Denticipitoidei</taxon>
        <taxon>Denticipitidae</taxon>
        <taxon>Denticeps</taxon>
    </lineage>
</organism>
<dbReference type="AlphaFoldDB" id="A0AAY4A2M9"/>
<dbReference type="GO" id="GO:0098882">
    <property type="term" value="F:structural constituent of presynaptic active zone"/>
    <property type="evidence" value="ECO:0007669"/>
    <property type="project" value="TreeGrafter"/>
</dbReference>
<keyword evidence="12" id="KW-1185">Reference proteome</keyword>
<feature type="compositionally biased region" description="Basic and acidic residues" evidence="10">
    <location>
        <begin position="757"/>
        <end position="772"/>
    </location>
</feature>
<dbReference type="PANTHER" id="PTHR18861:SF3">
    <property type="entry name" value="ERC PROTEIN 2"/>
    <property type="match status" value="1"/>
</dbReference>
<protein>
    <recommendedName>
        <fullName evidence="13">ELKS/RAB6-interacting/CAST family member 2</fullName>
    </recommendedName>
</protein>
<reference evidence="11" key="2">
    <citation type="submission" date="2025-08" db="UniProtKB">
        <authorList>
            <consortium name="Ensembl"/>
        </authorList>
    </citation>
    <scope>IDENTIFICATION</scope>
</reference>
<dbReference type="GO" id="GO:0048167">
    <property type="term" value="P:regulation of synaptic plasticity"/>
    <property type="evidence" value="ECO:0007669"/>
    <property type="project" value="TreeGrafter"/>
</dbReference>
<dbReference type="Pfam" id="PF10174">
    <property type="entry name" value="Cast"/>
    <property type="match status" value="1"/>
</dbReference>
<feature type="coiled-coil region" evidence="9">
    <location>
        <begin position="151"/>
        <end position="178"/>
    </location>
</feature>
<evidence type="ECO:0008006" key="13">
    <source>
        <dbReference type="Google" id="ProtNLM"/>
    </source>
</evidence>
<feature type="region of interest" description="Disordered" evidence="10">
    <location>
        <begin position="964"/>
        <end position="985"/>
    </location>
</feature>
<feature type="compositionally biased region" description="Low complexity" evidence="10">
    <location>
        <begin position="13"/>
        <end position="25"/>
    </location>
</feature>
<keyword evidence="5 9" id="KW-0175">Coiled coil</keyword>
<accession>A0AAY4A2M9</accession>
<dbReference type="GO" id="GO:0007274">
    <property type="term" value="P:neuromuscular synaptic transmission"/>
    <property type="evidence" value="ECO:0007669"/>
    <property type="project" value="TreeGrafter"/>
</dbReference>
<keyword evidence="4" id="KW-0770">Synapse</keyword>
<evidence type="ECO:0000313" key="12">
    <source>
        <dbReference type="Proteomes" id="UP000694580"/>
    </source>
</evidence>
<evidence type="ECO:0000256" key="7">
    <source>
        <dbReference type="ARBA" id="ARBA00023273"/>
    </source>
</evidence>
<sequence length="1034" mass="118081">MYGSARAVGHIEGSPARSPRLPRSPRLGHRRANSSSGGSSGGKTLSMENIQSLNAAYATSGPMYLSDHEGVGSTATYPKGTMTLGRATSRAMYGGRVTAMGSSPNIASVGLPHADLLSYSDLGSLSMLHHHHQGTPSALLRQAVRGGGGELLELQAQLRDMQRENELLRRELDLKDTKLGSSANSIKSFWSPELKKERVMRKEEAARTSVLKEQMRVTHEENQHLQMTIQALQDELRTQRDLNHLLQQESSNRVGLSGDHFTTIELTEENFRRLQAEHDRQAKELFLLRKTLEEMELRIETQKQTLGARDESIKKLLEMLQSKGLPSAGGRASEEEEQERARRIAEAEAQLSHLEVILDQKEKENIHLREELHRRNQLHQDPGKTKALQTIIEMKDTKIASLERNIRDLEDEIQMLKANGLLNTEDREEEIKQMEVYKNHSKFMKTKIDQLKQELSKKESELLALQTKLETLNNQNSDCKQHIEVLKESLTAKEQRAAILQTEVDALRLRLEEKESFLNKKTKQLQDLTEEKGTLAGEIRDMKDMLEVKERKINVLQKKIENLQEQLRDKDKQLGNLKDRVKSLQTDSSNTDTALATLEEALSEKERIIERLKEQREREDRERLEEVDAYKKENKDLKEKVNTLQLELTEKESSLIDLKEHASSLASSGLKKDSKLKSLEIAIEQKKEECSKLETQLQKAHEVEQQSSRGNPEFSDRVKLLEKEVAFYKEESGKAQAEVERLLEILREVETEKNDKDKKIAELERQSKDQNKKGPNTKLGTQGEKKAGQILQDIRKENPMDNPKVCVVCIRFHLDNGITKCILVAKISSVSVLSSIYYCLFQMEDLLNVLEKTRQELDATKQRLSSTQQSLAERDGHLTNLRQERRKQLEEILEMKQQALLAAISEKDANIALLELSASNKKKTQEEVLALKREKDRLMNQLKQQTQSRMKLIADNYEDDHYHAHPQHHIQPQPPHPQPGQPHQAMRMKLHTDHLTRPTPANPSLCWGRGRLFSEFCVRGGGVQLRGLSEETDS</sequence>
<dbReference type="Gene3D" id="1.10.287.1490">
    <property type="match status" value="1"/>
</dbReference>
<evidence type="ECO:0000256" key="3">
    <source>
        <dbReference type="ARBA" id="ARBA00022553"/>
    </source>
</evidence>
<reference evidence="11" key="3">
    <citation type="submission" date="2025-09" db="UniProtKB">
        <authorList>
            <consortium name="Ensembl"/>
        </authorList>
    </citation>
    <scope>IDENTIFICATION</scope>
</reference>
<comment type="subcellular location">
    <subcellularLocation>
        <location evidence="1">Cytoplasm</location>
        <location evidence="1">Cytoskeleton</location>
    </subcellularLocation>
    <subcellularLocation>
        <location evidence="8">Presynapse</location>
    </subcellularLocation>
</comment>
<evidence type="ECO:0000256" key="4">
    <source>
        <dbReference type="ARBA" id="ARBA00023018"/>
    </source>
</evidence>
<evidence type="ECO:0000256" key="2">
    <source>
        <dbReference type="ARBA" id="ARBA00022490"/>
    </source>
</evidence>
<dbReference type="InterPro" id="IPR019323">
    <property type="entry name" value="ELKS/CAST"/>
</dbReference>
<feature type="region of interest" description="Disordered" evidence="10">
    <location>
        <begin position="1"/>
        <end position="45"/>
    </location>
</feature>
<dbReference type="GeneTree" id="ENSGT00650000093320"/>
<evidence type="ECO:0000256" key="8">
    <source>
        <dbReference type="ARBA" id="ARBA00034106"/>
    </source>
</evidence>
<keyword evidence="6" id="KW-0206">Cytoskeleton</keyword>
<evidence type="ECO:0000256" key="5">
    <source>
        <dbReference type="ARBA" id="ARBA00023054"/>
    </source>
</evidence>
<dbReference type="Proteomes" id="UP000694580">
    <property type="component" value="Chromosome 2"/>
</dbReference>